<dbReference type="EMBL" id="JAEFCI010008099">
    <property type="protein sequence ID" value="KAG5458671.1"/>
    <property type="molecule type" value="Genomic_DNA"/>
</dbReference>
<evidence type="ECO:0000256" key="2">
    <source>
        <dbReference type="ARBA" id="ARBA00007112"/>
    </source>
</evidence>
<evidence type="ECO:0000313" key="8">
    <source>
        <dbReference type="EMBL" id="KAG5458671.1"/>
    </source>
</evidence>
<evidence type="ECO:0000256" key="1">
    <source>
        <dbReference type="ARBA" id="ARBA00004496"/>
    </source>
</evidence>
<feature type="compositionally biased region" description="Gly residues" evidence="7">
    <location>
        <begin position="115"/>
        <end position="127"/>
    </location>
</feature>
<evidence type="ECO:0000313" key="9">
    <source>
        <dbReference type="Proteomes" id="UP000673691"/>
    </source>
</evidence>
<evidence type="ECO:0000256" key="5">
    <source>
        <dbReference type="ARBA" id="ARBA00022490"/>
    </source>
</evidence>
<name>A0A8H7ZSQ1_9FUNG</name>
<keyword evidence="6" id="KW-0175">Coiled coil</keyword>
<accession>A0A8H7ZSQ1</accession>
<feature type="compositionally biased region" description="Acidic residues" evidence="7">
    <location>
        <begin position="427"/>
        <end position="485"/>
    </location>
</feature>
<feature type="compositionally biased region" description="Low complexity" evidence="7">
    <location>
        <begin position="196"/>
        <end position="231"/>
    </location>
</feature>
<comment type="subcellular location">
    <subcellularLocation>
        <location evidence="1">Cytoplasm</location>
    </subcellularLocation>
</comment>
<sequence>MTAADVAPSRCPPPRPPTPKPSGHEQHQPASPPQAAGDSCKAVIYNKVSRGGGGGGGGRANAPRGPLPPVFQHKTLCRHIVKEDCAGNGASTPCRAQPASPSQPPRASGCASAHAGGGDGGGGGGVGAAANGGKKKKRKPKKDADQVSALPPPEYGEEDAGPEDPSAAAASAAPVVAGYCESCASRRATCPPPAAGKPNGKPAPASPRSAHVPAAPPAARGAGAPARPCSRAGKRKKDVGDGPPPSTGNRAASRTQQQRQQQQLRQQRLANLKLAAERKSLFSDSFWKDDTAEERGKLREFWLQLPEGERKRLVQIEREALELERFYGTYYRELEYYANPQQSSFPQDEERHVPAAACANKSQGHSKQPAQARPQPQSHQHQQHSHHQPQPQIKVAAQGDLRSGQPDGVHLPADGVSEGSAFGSDYEPTDFEDSDLEDSEYEESDYDDGEREEDEDDGEDGDEDEEDEEGGELDDEGYVISEEDPNDGRYDGYAPVGGAGASPADVDAPAQAGRSVPAPVLPEWARQTKENAHHYDFGRSLTVKGAPSF</sequence>
<evidence type="ECO:0000256" key="6">
    <source>
        <dbReference type="ARBA" id="ARBA00023054"/>
    </source>
</evidence>
<feature type="compositionally biased region" description="Low complexity" evidence="7">
    <location>
        <begin position="250"/>
        <end position="266"/>
    </location>
</feature>
<evidence type="ECO:0000256" key="7">
    <source>
        <dbReference type="SAM" id="MobiDB-lite"/>
    </source>
</evidence>
<gene>
    <name evidence="8" type="ORF">BJ554DRAFT_1061</name>
</gene>
<keyword evidence="5" id="KW-0963">Cytoplasm</keyword>
<evidence type="ECO:0000256" key="3">
    <source>
        <dbReference type="ARBA" id="ARBA00015112"/>
    </source>
</evidence>
<dbReference type="InterPro" id="IPR025279">
    <property type="entry name" value="NST1"/>
</dbReference>
<organism evidence="8 9">
    <name type="scientific">Olpidium bornovanus</name>
    <dbReference type="NCBI Taxonomy" id="278681"/>
    <lineage>
        <taxon>Eukaryota</taxon>
        <taxon>Fungi</taxon>
        <taxon>Fungi incertae sedis</taxon>
        <taxon>Olpidiomycota</taxon>
        <taxon>Olpidiomycotina</taxon>
        <taxon>Olpidiomycetes</taxon>
        <taxon>Olpidiales</taxon>
        <taxon>Olpidiaceae</taxon>
        <taxon>Olpidium</taxon>
    </lineage>
</organism>
<proteinExistence type="inferred from homology"/>
<feature type="region of interest" description="Disordered" evidence="7">
    <location>
        <begin position="187"/>
        <end position="266"/>
    </location>
</feature>
<comment type="caution">
    <text evidence="8">The sequence shown here is derived from an EMBL/GenBank/DDBJ whole genome shotgun (WGS) entry which is preliminary data.</text>
</comment>
<dbReference type="Pfam" id="PF13945">
    <property type="entry name" value="NST1"/>
    <property type="match status" value="1"/>
</dbReference>
<reference evidence="8 9" key="1">
    <citation type="journal article" name="Sci. Rep.">
        <title>Genome-scale phylogenetic analyses confirm Olpidium as the closest living zoosporic fungus to the non-flagellated, terrestrial fungi.</title>
        <authorList>
            <person name="Chang Y."/>
            <person name="Rochon D."/>
            <person name="Sekimoto S."/>
            <person name="Wang Y."/>
            <person name="Chovatia M."/>
            <person name="Sandor L."/>
            <person name="Salamov A."/>
            <person name="Grigoriev I.V."/>
            <person name="Stajich J.E."/>
            <person name="Spatafora J.W."/>
        </authorList>
    </citation>
    <scope>NUCLEOTIDE SEQUENCE [LARGE SCALE GENOMIC DNA]</scope>
    <source>
        <strain evidence="8">S191</strain>
    </source>
</reference>
<feature type="region of interest" description="Disordered" evidence="7">
    <location>
        <begin position="342"/>
        <end position="518"/>
    </location>
</feature>
<feature type="compositionally biased region" description="Low complexity" evidence="7">
    <location>
        <begin position="368"/>
        <end position="380"/>
    </location>
</feature>
<evidence type="ECO:0000256" key="4">
    <source>
        <dbReference type="ARBA" id="ARBA00020733"/>
    </source>
</evidence>
<feature type="compositionally biased region" description="Pro residues" evidence="7">
    <location>
        <begin position="10"/>
        <end position="20"/>
    </location>
</feature>
<feature type="compositionally biased region" description="Gly residues" evidence="7">
    <location>
        <begin position="50"/>
        <end position="59"/>
    </location>
</feature>
<keyword evidence="9" id="KW-1185">Reference proteome</keyword>
<dbReference type="AlphaFoldDB" id="A0A8H7ZSQ1"/>
<protein>
    <recommendedName>
        <fullName evidence="4">Stress response protein NST1</fullName>
    </recommendedName>
    <alternativeName>
        <fullName evidence="3">Stress response protein nst1</fullName>
    </alternativeName>
</protein>
<dbReference type="GO" id="GO:0005737">
    <property type="term" value="C:cytoplasm"/>
    <property type="evidence" value="ECO:0007669"/>
    <property type="project" value="UniProtKB-SubCell"/>
</dbReference>
<dbReference type="Proteomes" id="UP000673691">
    <property type="component" value="Unassembled WGS sequence"/>
</dbReference>
<feature type="region of interest" description="Disordered" evidence="7">
    <location>
        <begin position="1"/>
        <end position="70"/>
    </location>
</feature>
<feature type="compositionally biased region" description="Low complexity" evidence="7">
    <location>
        <begin position="95"/>
        <end position="114"/>
    </location>
</feature>
<feature type="region of interest" description="Disordered" evidence="7">
    <location>
        <begin position="88"/>
        <end position="171"/>
    </location>
</feature>
<comment type="similarity">
    <text evidence="2">Belongs to the NST1 family.</text>
</comment>